<dbReference type="GO" id="GO:0045494">
    <property type="term" value="P:photoreceptor cell maintenance"/>
    <property type="evidence" value="ECO:0007669"/>
    <property type="project" value="TreeGrafter"/>
</dbReference>
<dbReference type="InterPro" id="IPR027413">
    <property type="entry name" value="GROEL-like_equatorial_sf"/>
</dbReference>
<comment type="caution">
    <text evidence="1">The sequence shown here is derived from an EMBL/GenBank/DDBJ whole genome shotgun (WGS) entry which is preliminary data.</text>
</comment>
<dbReference type="InterPro" id="IPR027409">
    <property type="entry name" value="GroEL-like_apical_dom_sf"/>
</dbReference>
<keyword evidence="2" id="KW-1185">Reference proteome</keyword>
<dbReference type="GO" id="GO:0051131">
    <property type="term" value="P:chaperone-mediated protein complex assembly"/>
    <property type="evidence" value="ECO:0007669"/>
    <property type="project" value="InterPro"/>
</dbReference>
<gene>
    <name evidence="1" type="ORF">CRENBAI_019286</name>
</gene>
<dbReference type="PANTHER" id="PTHR46883:SF1">
    <property type="entry name" value="BARDET-BIEDL SYNDROME 12 PROTEIN"/>
    <property type="match status" value="1"/>
</dbReference>
<dbReference type="Proteomes" id="UP001311232">
    <property type="component" value="Unassembled WGS sequence"/>
</dbReference>
<sequence>MLESVIINSRQHVGLQKVSALAGRFRSSIGPIKNYKFIQDEVSGESVLVCSCFRIIENLEPTCAVGQLVYETVRAHHKGYHSGSGCLLFLAGAWSRAALDCLQRGIAVTHIIKAMSEGMDICLDVCKKSSVLFKDIAVMHKRTATPQDLGLQLSEKAITDGSQEAANVHDKFLNMSGQRRVKLSRHFCEAKSEMLSSALLPDLPELPDVAVLAESLSHGCEDAMKLAVEAAQMLSKMNQQHISDPSFDISKVQTCVLPGLPEDCACVVEGCVFLLSDERARVAHRIKQQPLKVALVTGDLSQTYRHLGFKSLSGVGVCEHLDLSASSKEDEWLEKVVKRLLNLKVNLILTAGFASQKVIQRCCRHHILVVEKVNSSVLRIIAGSTGAVPVSYATQLAEPCVGNGINVEIWRDLSSFERKSSTAVKISTGRNGGLVTAVITSCIHGKLQALEDQFWACAYRLHHALKDRALLPGAGGTEVLCVHQLQKQAEYHRVEDSKTGSAANLYRGLVLQLMADGLIDYISAVMVSTGRFSAAEARTIVSKQLQDFHKDEIVAGKFLQLILESRREDAVFSAGKPDEALAVKIYDNLSVKQEAWRKALDLVFLVLQTDAEIITGTGQGTEENLMRL</sequence>
<dbReference type="EMBL" id="JAHHUM010002065">
    <property type="protein sequence ID" value="KAK5606540.1"/>
    <property type="molecule type" value="Genomic_DNA"/>
</dbReference>
<dbReference type="Gene3D" id="1.10.560.10">
    <property type="entry name" value="GroEL-like equatorial domain"/>
    <property type="match status" value="2"/>
</dbReference>
<proteinExistence type="predicted"/>
<protein>
    <recommendedName>
        <fullName evidence="3">Bardet-Biedl syndrome 12</fullName>
    </recommendedName>
</protein>
<dbReference type="AlphaFoldDB" id="A0AAV9RCS6"/>
<dbReference type="GO" id="GO:0005524">
    <property type="term" value="F:ATP binding"/>
    <property type="evidence" value="ECO:0007669"/>
    <property type="project" value="InterPro"/>
</dbReference>
<dbReference type="SUPFAM" id="SSF48592">
    <property type="entry name" value="GroEL equatorial domain-like"/>
    <property type="match status" value="1"/>
</dbReference>
<reference evidence="1 2" key="1">
    <citation type="submission" date="2021-06" db="EMBL/GenBank/DDBJ databases">
        <authorList>
            <person name="Palmer J.M."/>
        </authorList>
    </citation>
    <scope>NUCLEOTIDE SEQUENCE [LARGE SCALE GENOMIC DNA]</scope>
    <source>
        <strain evidence="1 2">MEX-2019</strain>
        <tissue evidence="1">Muscle</tissue>
    </source>
</reference>
<dbReference type="PANTHER" id="PTHR46883">
    <property type="entry name" value="BARDET-BIEDL SYNDROME 12 PROTEIN"/>
    <property type="match status" value="1"/>
</dbReference>
<dbReference type="Pfam" id="PF00118">
    <property type="entry name" value="Cpn60_TCP1"/>
    <property type="match status" value="1"/>
</dbReference>
<organism evidence="1 2">
    <name type="scientific">Crenichthys baileyi</name>
    <name type="common">White River springfish</name>
    <dbReference type="NCBI Taxonomy" id="28760"/>
    <lineage>
        <taxon>Eukaryota</taxon>
        <taxon>Metazoa</taxon>
        <taxon>Chordata</taxon>
        <taxon>Craniata</taxon>
        <taxon>Vertebrata</taxon>
        <taxon>Euteleostomi</taxon>
        <taxon>Actinopterygii</taxon>
        <taxon>Neopterygii</taxon>
        <taxon>Teleostei</taxon>
        <taxon>Neoteleostei</taxon>
        <taxon>Acanthomorphata</taxon>
        <taxon>Ovalentaria</taxon>
        <taxon>Atherinomorphae</taxon>
        <taxon>Cyprinodontiformes</taxon>
        <taxon>Goodeidae</taxon>
        <taxon>Crenichthys</taxon>
    </lineage>
</organism>
<dbReference type="InterPro" id="IPR042984">
    <property type="entry name" value="BBS12"/>
</dbReference>
<dbReference type="InterPro" id="IPR002423">
    <property type="entry name" value="Cpn60/GroEL/TCP-1"/>
</dbReference>
<name>A0AAV9RCS6_9TELE</name>
<dbReference type="SUPFAM" id="SSF52029">
    <property type="entry name" value="GroEL apical domain-like"/>
    <property type="match status" value="1"/>
</dbReference>
<evidence type="ECO:0008006" key="3">
    <source>
        <dbReference type="Google" id="ProtNLM"/>
    </source>
</evidence>
<dbReference type="Gene3D" id="3.50.7.10">
    <property type="entry name" value="GroEL"/>
    <property type="match status" value="1"/>
</dbReference>
<evidence type="ECO:0000313" key="1">
    <source>
        <dbReference type="EMBL" id="KAK5606540.1"/>
    </source>
</evidence>
<evidence type="ECO:0000313" key="2">
    <source>
        <dbReference type="Proteomes" id="UP001311232"/>
    </source>
</evidence>
<accession>A0AAV9RCS6</accession>